<evidence type="ECO:0000256" key="11">
    <source>
        <dbReference type="PROSITE-ProRule" id="PRU01360"/>
    </source>
</evidence>
<evidence type="ECO:0000259" key="14">
    <source>
        <dbReference type="Pfam" id="PF00593"/>
    </source>
</evidence>
<dbReference type="RefSeq" id="WP_129017580.1">
    <property type="nucleotide sequence ID" value="NZ_SDDZ01000006.1"/>
</dbReference>
<dbReference type="InterPro" id="IPR013784">
    <property type="entry name" value="Carb-bd-like_fold"/>
</dbReference>
<dbReference type="SUPFAM" id="SSF56935">
    <property type="entry name" value="Porins"/>
    <property type="match status" value="1"/>
</dbReference>
<accession>A0A4Q0XEX9</accession>
<organism evidence="16 17">
    <name type="scientific">Gelidibacter gilvus</name>
    <dbReference type="NCBI Taxonomy" id="59602"/>
    <lineage>
        <taxon>Bacteria</taxon>
        <taxon>Pseudomonadati</taxon>
        <taxon>Bacteroidota</taxon>
        <taxon>Flavobacteriia</taxon>
        <taxon>Flavobacteriales</taxon>
        <taxon>Flavobacteriaceae</taxon>
        <taxon>Gelidibacter</taxon>
    </lineage>
</organism>
<keyword evidence="3 11" id="KW-1134">Transmembrane beta strand</keyword>
<evidence type="ECO:0000256" key="8">
    <source>
        <dbReference type="ARBA" id="ARBA00023077"/>
    </source>
</evidence>
<name>A0A4Q0XEX9_9FLAO</name>
<evidence type="ECO:0000256" key="3">
    <source>
        <dbReference type="ARBA" id="ARBA00022452"/>
    </source>
</evidence>
<feature type="chain" id="PRO_5021014177" evidence="13">
    <location>
        <begin position="21"/>
        <end position="788"/>
    </location>
</feature>
<dbReference type="InterPro" id="IPR000531">
    <property type="entry name" value="Beta-barrel_TonB"/>
</dbReference>
<evidence type="ECO:0000256" key="1">
    <source>
        <dbReference type="ARBA" id="ARBA00004571"/>
    </source>
</evidence>
<evidence type="ECO:0000256" key="4">
    <source>
        <dbReference type="ARBA" id="ARBA00022496"/>
    </source>
</evidence>
<evidence type="ECO:0000313" key="17">
    <source>
        <dbReference type="Proteomes" id="UP000289792"/>
    </source>
</evidence>
<keyword evidence="7" id="KW-0406">Ion transport</keyword>
<dbReference type="SUPFAM" id="SSF49452">
    <property type="entry name" value="Starch-binding domain-like"/>
    <property type="match status" value="1"/>
</dbReference>
<dbReference type="PANTHER" id="PTHR32552:SF81">
    <property type="entry name" value="TONB-DEPENDENT OUTER MEMBRANE RECEPTOR"/>
    <property type="match status" value="1"/>
</dbReference>
<dbReference type="CDD" id="cd01347">
    <property type="entry name" value="ligand_gated_channel"/>
    <property type="match status" value="1"/>
</dbReference>
<dbReference type="GO" id="GO:0009279">
    <property type="term" value="C:cell outer membrane"/>
    <property type="evidence" value="ECO:0007669"/>
    <property type="project" value="UniProtKB-SubCell"/>
</dbReference>
<dbReference type="GO" id="GO:0030246">
    <property type="term" value="F:carbohydrate binding"/>
    <property type="evidence" value="ECO:0007669"/>
    <property type="project" value="InterPro"/>
</dbReference>
<protein>
    <submittedName>
        <fullName evidence="16">TonB-dependent receptor</fullName>
    </submittedName>
</protein>
<comment type="similarity">
    <text evidence="11 12">Belongs to the TonB-dependent receptor family.</text>
</comment>
<evidence type="ECO:0000256" key="6">
    <source>
        <dbReference type="ARBA" id="ARBA00023004"/>
    </source>
</evidence>
<keyword evidence="4" id="KW-0410">Iron transport</keyword>
<proteinExistence type="inferred from homology"/>
<evidence type="ECO:0000256" key="10">
    <source>
        <dbReference type="ARBA" id="ARBA00023237"/>
    </source>
</evidence>
<evidence type="ECO:0000256" key="7">
    <source>
        <dbReference type="ARBA" id="ARBA00023065"/>
    </source>
</evidence>
<keyword evidence="2 11" id="KW-0813">Transport</keyword>
<evidence type="ECO:0000256" key="12">
    <source>
        <dbReference type="RuleBase" id="RU003357"/>
    </source>
</evidence>
<keyword evidence="9 11" id="KW-0472">Membrane</keyword>
<feature type="domain" description="TonB-dependent receptor plug" evidence="15">
    <location>
        <begin position="120"/>
        <end position="223"/>
    </location>
</feature>
<dbReference type="Proteomes" id="UP000289792">
    <property type="component" value="Unassembled WGS sequence"/>
</dbReference>
<reference evidence="16 17" key="1">
    <citation type="submission" date="2019-01" db="EMBL/GenBank/DDBJ databases">
        <title>Genome sequence of the Antarctic species Gelidibacter gilvus ACAM 158(T).</title>
        <authorList>
            <person name="Bowman J.P."/>
        </authorList>
    </citation>
    <scope>NUCLEOTIDE SEQUENCE [LARGE SCALE GENOMIC DNA]</scope>
    <source>
        <strain evidence="16 17">IC158</strain>
    </source>
</reference>
<dbReference type="PROSITE" id="PS52016">
    <property type="entry name" value="TONB_DEPENDENT_REC_3"/>
    <property type="match status" value="1"/>
</dbReference>
<evidence type="ECO:0000256" key="2">
    <source>
        <dbReference type="ARBA" id="ARBA00022448"/>
    </source>
</evidence>
<keyword evidence="8 12" id="KW-0798">TonB box</keyword>
<dbReference type="Gene3D" id="2.40.170.20">
    <property type="entry name" value="TonB-dependent receptor, beta-barrel domain"/>
    <property type="match status" value="1"/>
</dbReference>
<dbReference type="AlphaFoldDB" id="A0A4Q0XEX9"/>
<gene>
    <name evidence="16" type="ORF">ESZ48_11190</name>
</gene>
<dbReference type="InterPro" id="IPR039426">
    <property type="entry name" value="TonB-dep_rcpt-like"/>
</dbReference>
<evidence type="ECO:0000256" key="5">
    <source>
        <dbReference type="ARBA" id="ARBA00022692"/>
    </source>
</evidence>
<keyword evidence="17" id="KW-1185">Reference proteome</keyword>
<keyword evidence="10 11" id="KW-0998">Cell outer membrane</keyword>
<evidence type="ECO:0000256" key="9">
    <source>
        <dbReference type="ARBA" id="ARBA00023136"/>
    </source>
</evidence>
<keyword evidence="13" id="KW-0732">Signal</keyword>
<dbReference type="Pfam" id="PF00593">
    <property type="entry name" value="TonB_dep_Rec_b-barrel"/>
    <property type="match status" value="1"/>
</dbReference>
<dbReference type="Pfam" id="PF07715">
    <property type="entry name" value="Plug"/>
    <property type="match status" value="1"/>
</dbReference>
<dbReference type="OrthoDB" id="9775095at2"/>
<dbReference type="PANTHER" id="PTHR32552">
    <property type="entry name" value="FERRICHROME IRON RECEPTOR-RELATED"/>
    <property type="match status" value="1"/>
</dbReference>
<dbReference type="Gene3D" id="2.60.40.1120">
    <property type="entry name" value="Carboxypeptidase-like, regulatory domain"/>
    <property type="match status" value="1"/>
</dbReference>
<dbReference type="GO" id="GO:0006826">
    <property type="term" value="P:iron ion transport"/>
    <property type="evidence" value="ECO:0007669"/>
    <property type="project" value="UniProtKB-KW"/>
</dbReference>
<sequence>MKSYVIICLFMFATPCLVMAQNDIIFQVKVIDKDSIAIQGASLNILNSQYNGTTNKDGMVVFKNLLPGTYVLNISKSDYAEINTEITIKSEPQYLTIGMQLLYEQLGEVTVTAQKREEPVQQLPVSITALSTKQIENWRLWTINDLTAISPNLFAGDPGDKRSVTSIRGIVTTSYDPAVATYIDGVNQFGLDSYISQLYDVERIEILRGPQGTLYGRNAMGGVINIITKKPQNKTTVSALGSIGNYNSLRFSPGIKTALIKDKLYLGISGMFESTDGFYLNEFNDSHYDKQHSLSGNYYLKYLVSDKWNLTLNYKHVQNRNSGPFPLVTDAEEAIINPYILSQNAITKMFDNTKNASASLTYSGNNFNFNSQSAFQSNYRFYNDPIDADFSPLDIITIINDFGNKWNNGKVYTQEFKFSSAAKSNERFNWVAGVYFFHQDNPVKQATHFGEDAMLAGMSENNFSLISTSTSKTNGMAVYGQSTFRVASKLDIIAGLRYDYEHKKLNVYGEYQRDPDPVPLFAFQSDTTATADFTALSPKLGIDYHITENNHAYVTYSQGFRAGGLTPLSSDPSQPPLYKFKPERSSSMEAGFKNSFFTKRMTLNLSLFLTSVNDVQVPTLILPEAVTITKNTGKLQSKGMEVEMTALVVSGLQVDYNFGYTHATFDAFKLSSDNTEINLAGNRQVFTPDITSMLAIQYNLKIGKGSNNLFLRSEWRYLGNQYFDIENTIKQNPYSIINASLGFNLKQSTLSFWIRNLSDKKYILYAYDFGAVHLGSPLTCGTTLSIKI</sequence>
<keyword evidence="16" id="KW-0675">Receptor</keyword>
<dbReference type="InterPro" id="IPR012910">
    <property type="entry name" value="Plug_dom"/>
</dbReference>
<dbReference type="EMBL" id="SDDZ01000006">
    <property type="protein sequence ID" value="RXJ49570.1"/>
    <property type="molecule type" value="Genomic_DNA"/>
</dbReference>
<evidence type="ECO:0000313" key="16">
    <source>
        <dbReference type="EMBL" id="RXJ49570.1"/>
    </source>
</evidence>
<feature type="signal peptide" evidence="13">
    <location>
        <begin position="1"/>
        <end position="20"/>
    </location>
</feature>
<feature type="domain" description="TonB-dependent receptor-like beta-barrel" evidence="14">
    <location>
        <begin position="309"/>
        <end position="757"/>
    </location>
</feature>
<keyword evidence="5 11" id="KW-0812">Transmembrane</keyword>
<keyword evidence="6" id="KW-0408">Iron</keyword>
<dbReference type="InterPro" id="IPR036942">
    <property type="entry name" value="Beta-barrel_TonB_sf"/>
</dbReference>
<comment type="subcellular location">
    <subcellularLocation>
        <location evidence="1 11">Cell outer membrane</location>
        <topology evidence="1 11">Multi-pass membrane protein</topology>
    </subcellularLocation>
</comment>
<comment type="caution">
    <text evidence="16">The sequence shown here is derived from an EMBL/GenBank/DDBJ whole genome shotgun (WGS) entry which is preliminary data.</text>
</comment>
<evidence type="ECO:0000256" key="13">
    <source>
        <dbReference type="SAM" id="SignalP"/>
    </source>
</evidence>
<evidence type="ECO:0000259" key="15">
    <source>
        <dbReference type="Pfam" id="PF07715"/>
    </source>
</evidence>